<dbReference type="Gene3D" id="3.60.10.10">
    <property type="entry name" value="Endonuclease/exonuclease/phosphatase"/>
    <property type="match status" value="1"/>
</dbReference>
<dbReference type="Pfam" id="PF14529">
    <property type="entry name" value="Exo_endo_phos_2"/>
    <property type="match status" value="1"/>
</dbReference>
<proteinExistence type="predicted"/>
<dbReference type="InterPro" id="IPR000477">
    <property type="entry name" value="RT_dom"/>
</dbReference>
<organism evidence="3 4">
    <name type="scientific">Papilio xuthus</name>
    <name type="common">Asian swallowtail butterfly</name>
    <dbReference type="NCBI Taxonomy" id="66420"/>
    <lineage>
        <taxon>Eukaryota</taxon>
        <taxon>Metazoa</taxon>
        <taxon>Ecdysozoa</taxon>
        <taxon>Arthropoda</taxon>
        <taxon>Hexapoda</taxon>
        <taxon>Insecta</taxon>
        <taxon>Pterygota</taxon>
        <taxon>Neoptera</taxon>
        <taxon>Endopterygota</taxon>
        <taxon>Lepidoptera</taxon>
        <taxon>Glossata</taxon>
        <taxon>Ditrysia</taxon>
        <taxon>Papilionoidea</taxon>
        <taxon>Papilionidae</taxon>
        <taxon>Papilioninae</taxon>
        <taxon>Papilio</taxon>
    </lineage>
</organism>
<evidence type="ECO:0000313" key="3">
    <source>
        <dbReference type="EMBL" id="KPJ02064.1"/>
    </source>
</evidence>
<evidence type="ECO:0000313" key="4">
    <source>
        <dbReference type="Proteomes" id="UP000053268"/>
    </source>
</evidence>
<reference evidence="3 4" key="1">
    <citation type="journal article" date="2015" name="Nat. Commun.">
        <title>Outbred genome sequencing and CRISPR/Cas9 gene editing in butterflies.</title>
        <authorList>
            <person name="Li X."/>
            <person name="Fan D."/>
            <person name="Zhang W."/>
            <person name="Liu G."/>
            <person name="Zhang L."/>
            <person name="Zhao L."/>
            <person name="Fang X."/>
            <person name="Chen L."/>
            <person name="Dong Y."/>
            <person name="Chen Y."/>
            <person name="Ding Y."/>
            <person name="Zhao R."/>
            <person name="Feng M."/>
            <person name="Zhu Y."/>
            <person name="Feng Y."/>
            <person name="Jiang X."/>
            <person name="Zhu D."/>
            <person name="Xiang H."/>
            <person name="Feng X."/>
            <person name="Li S."/>
            <person name="Wang J."/>
            <person name="Zhang G."/>
            <person name="Kronforst M.R."/>
            <person name="Wang W."/>
        </authorList>
    </citation>
    <scope>NUCLEOTIDE SEQUENCE [LARGE SCALE GENOMIC DNA]</scope>
    <source>
        <strain evidence="3">Ya'a_city_454_Px</strain>
        <tissue evidence="3">Whole body</tissue>
    </source>
</reference>
<feature type="domain" description="Reverse transcriptase" evidence="2">
    <location>
        <begin position="440"/>
        <end position="708"/>
    </location>
</feature>
<keyword evidence="3" id="KW-0808">Transferase</keyword>
<dbReference type="PROSITE" id="PS50878">
    <property type="entry name" value="RT_POL"/>
    <property type="match status" value="1"/>
</dbReference>
<feature type="region of interest" description="Disordered" evidence="1">
    <location>
        <begin position="907"/>
        <end position="926"/>
    </location>
</feature>
<feature type="region of interest" description="Disordered" evidence="1">
    <location>
        <begin position="939"/>
        <end position="1015"/>
    </location>
</feature>
<protein>
    <submittedName>
        <fullName evidence="3">RNA-directed DNA polymerase from mobile element jockey</fullName>
    </submittedName>
</protein>
<dbReference type="InterPro" id="IPR005135">
    <property type="entry name" value="Endo/exonuclease/phosphatase"/>
</dbReference>
<dbReference type="InterPro" id="IPR043502">
    <property type="entry name" value="DNA/RNA_pol_sf"/>
</dbReference>
<dbReference type="STRING" id="66420.A0A0N1PFV1"/>
<dbReference type="Proteomes" id="UP000053268">
    <property type="component" value="Unassembled WGS sequence"/>
</dbReference>
<accession>A0A0N1PFV1</accession>
<feature type="compositionally biased region" description="Polar residues" evidence="1">
    <location>
        <begin position="987"/>
        <end position="998"/>
    </location>
</feature>
<dbReference type="CDD" id="cd01650">
    <property type="entry name" value="RT_nLTR_like"/>
    <property type="match status" value="1"/>
</dbReference>
<dbReference type="SUPFAM" id="SSF56672">
    <property type="entry name" value="DNA/RNA polymerases"/>
    <property type="match status" value="1"/>
</dbReference>
<keyword evidence="4" id="KW-1185">Reference proteome</keyword>
<dbReference type="SUPFAM" id="SSF56219">
    <property type="entry name" value="DNase I-like"/>
    <property type="match status" value="1"/>
</dbReference>
<dbReference type="Pfam" id="PF00078">
    <property type="entry name" value="RVT_1"/>
    <property type="match status" value="1"/>
</dbReference>
<dbReference type="GO" id="GO:0003964">
    <property type="term" value="F:RNA-directed DNA polymerase activity"/>
    <property type="evidence" value="ECO:0007669"/>
    <property type="project" value="UniProtKB-KW"/>
</dbReference>
<keyword evidence="3" id="KW-0548">Nucleotidyltransferase</keyword>
<dbReference type="InterPro" id="IPR036691">
    <property type="entry name" value="Endo/exonu/phosph_ase_sf"/>
</dbReference>
<dbReference type="PANTHER" id="PTHR19446">
    <property type="entry name" value="REVERSE TRANSCRIPTASES"/>
    <property type="match status" value="1"/>
</dbReference>
<dbReference type="AlphaFoldDB" id="A0A0N1PFV1"/>
<dbReference type="EMBL" id="KQ459265">
    <property type="protein sequence ID" value="KPJ02064.1"/>
    <property type="molecule type" value="Genomic_DNA"/>
</dbReference>
<name>A0A0N1PFV1_PAPXU</name>
<sequence length="1015" mass="113901">MRDPKVSNYNIVRNDRTGAPCGGTIIYYKKSLHCVPIDTPTLTHLEASICQLAMTGHAPITIASVYLPCRPSATILRSDFESLLSLGGATILAGDFNSKHIRWNSTRISNRGRALDALSDLLDFDFIAPLEPTHYPHTLGHTPDVLDIAIIKNINLTLRNVEVIHELHSDHRPVLLKLGTSAQTDPPTKTVVDWHKLSAKLKDINSPHLNSVPDLINTDYDMGAAIGSLTSHIQTAIEDCSRQMPESVNQRWALPPDARDLLRRKNAATRAHDLYPTESNRKELRKLQREVKTRIAAIRNERWDSTLRNIKPSHLAFWRLPKSLKGDTYSTMPPLSRSNMTPAMLDEEKAECLADSLEAQCSPSSLPIDPDHLRKVDSEVDRRKSEPLLDSITPVTSDEVEILIKNLRPRKAPGSDSITNRVAKLLPVTIIQLLVAIFNAAMTKGVFPSEWKDAVVIGFLKPSKPPSNPTSYRPISLLKTFGKIYERLVLARLRSFMDTKGMPIAEQFGFRAKHSCTHQVHRITEHILAKRQRGLNTGALFLDVAKAFDKVWHNGLIYKLYEYGVPDRLVCIIRDFLSDRTFRYRVEGVCSQSHPVRAGVPQGSVLGPVLFTLYTNDMPRVHGVELALFADDTCIYTSGRKPDAICRRLQTAANTLGAWFRKWRIEINPTKSAAVYFSRLKVTRLPSVTLMDSPIPWEDNVKYLGVILDSKLNFSAHVTRVRNRAAFILGRLYALFNKKSKMSLRNKVTLFKSVVRPVMTYASPVFAHIAPKQIHRLQVIQNRFLRRATGAPWYMRNSDLHIDLDLPTIAQHLKLASRRYFDSAVGHPNPLVVSAATYNPIALGKFRRDHRRPRNVLDFQDDPITIAQAKVKQHRQTTRRSRCRLRQSFSRYGLIAGRFSPINNRSVAGVSSATSSPSDNAFRSGSNVRCINSNQIIATDQAEVRPSRAPLNRNAKRVMSDSPSRGPLSGALETSHSMERPPKRSKSSVTSQPGNYNEVTARAEAPEGALESCYS</sequence>
<gene>
    <name evidence="3" type="ORF">RR46_00789</name>
</gene>
<evidence type="ECO:0000259" key="2">
    <source>
        <dbReference type="PROSITE" id="PS50878"/>
    </source>
</evidence>
<evidence type="ECO:0000256" key="1">
    <source>
        <dbReference type="SAM" id="MobiDB-lite"/>
    </source>
</evidence>
<keyword evidence="3" id="KW-0695">RNA-directed DNA polymerase</keyword>